<evidence type="ECO:0000313" key="3">
    <source>
        <dbReference type="EMBL" id="AFL74728.1"/>
    </source>
</evidence>
<protein>
    <submittedName>
        <fullName evidence="3">Retron-type reverse transcriptase</fullName>
    </submittedName>
</protein>
<dbReference type="Pfam" id="PF00078">
    <property type="entry name" value="RVT_1"/>
    <property type="match status" value="1"/>
</dbReference>
<dbReference type="InterPro" id="IPR013597">
    <property type="entry name" value="Mat_intron_G2"/>
</dbReference>
<evidence type="ECO:0000259" key="2">
    <source>
        <dbReference type="PROSITE" id="PS50878"/>
    </source>
</evidence>
<name>I3YCL0_THIV6</name>
<dbReference type="Pfam" id="PF08388">
    <property type="entry name" value="GIIM"/>
    <property type="match status" value="1"/>
</dbReference>
<dbReference type="Proteomes" id="UP000006062">
    <property type="component" value="Chromosome"/>
</dbReference>
<dbReference type="SUPFAM" id="SSF56672">
    <property type="entry name" value="DNA/RNA polymerases"/>
    <property type="match status" value="1"/>
</dbReference>
<keyword evidence="3" id="KW-0808">Transferase</keyword>
<dbReference type="CDD" id="cd01651">
    <property type="entry name" value="RT_G2_intron"/>
    <property type="match status" value="1"/>
</dbReference>
<evidence type="ECO:0000313" key="4">
    <source>
        <dbReference type="Proteomes" id="UP000006062"/>
    </source>
</evidence>
<dbReference type="AlphaFoldDB" id="I3YCL0"/>
<dbReference type="InterPro" id="IPR051083">
    <property type="entry name" value="GrpII_Intron_Splice-Mob/Def"/>
</dbReference>
<feature type="domain" description="Reverse transcriptase" evidence="2">
    <location>
        <begin position="111"/>
        <end position="351"/>
    </location>
</feature>
<dbReference type="NCBIfam" id="TIGR04416">
    <property type="entry name" value="group_II_RT_mat"/>
    <property type="match status" value="1"/>
</dbReference>
<sequence length="478" mass="54081">MVPLETEGQHNPWSREGTLLCSRNRRVEDQGIAMSLTTPETIRTLQRKLYTKAKQEPAYRFYALYDKVYREDILRHAWNLVRSNGGSPGSDGVSFEAIEQGEGVEGFLKGLAEELREKRYRAQPVRRAMIPKGDGRERPLGIPTIRDRVVQMAVKLVIEPIFEADFTPHSYGFRPQRSAHDAIDDIANALWAGHTHVIDADLSSYFDTIPHANLMTVVAERMTDGAILALLKQWLKAPIIGVDDQGKRRTVGGGKANRVGTPQGGVISPLLSNLYLHLLDRIWDRHRLKDKLGAHIVRYADDFVVLCKQGVEEPLKVVRHVTDRLGLTLNETKTHVVDAKETGFHFLGFTLQMSQGAKTGKWYPNVRPSDKAVAKITAKVTDLTRRELTCIPLDDVVGSVNRSLRGWAGYFHFRNSSLAMSKVRNHAEQRLRIHLRKRHKVKNWKAGYAKFPSRDLYDRHGLHPLPKGPGWKTAHAMV</sequence>
<dbReference type="HOGENOM" id="CLU_013584_2_0_6"/>
<dbReference type="GO" id="GO:0003964">
    <property type="term" value="F:RNA-directed DNA polymerase activity"/>
    <property type="evidence" value="ECO:0007669"/>
    <property type="project" value="UniProtKB-KW"/>
</dbReference>
<gene>
    <name evidence="3" type="ordered locus">Thivi_2812</name>
</gene>
<dbReference type="InterPro" id="IPR000477">
    <property type="entry name" value="RT_dom"/>
</dbReference>
<dbReference type="EMBL" id="CP003154">
    <property type="protein sequence ID" value="AFL74728.1"/>
    <property type="molecule type" value="Genomic_DNA"/>
</dbReference>
<keyword evidence="3" id="KW-0548">Nucleotidyltransferase</keyword>
<dbReference type="InterPro" id="IPR043502">
    <property type="entry name" value="DNA/RNA_pol_sf"/>
</dbReference>
<dbReference type="InterPro" id="IPR030931">
    <property type="entry name" value="Group_II_RT_mat"/>
</dbReference>
<dbReference type="PANTHER" id="PTHR34047">
    <property type="entry name" value="NUCLEAR INTRON MATURASE 1, MITOCHONDRIAL-RELATED"/>
    <property type="match status" value="1"/>
</dbReference>
<comment type="similarity">
    <text evidence="1">Belongs to the bacterial reverse transcriptase family.</text>
</comment>
<organism evidence="3 4">
    <name type="scientific">Thiocystis violascens (strain ATCC 17096 / DSM 198 / 6111)</name>
    <name type="common">Chromatium violascens</name>
    <dbReference type="NCBI Taxonomy" id="765911"/>
    <lineage>
        <taxon>Bacteria</taxon>
        <taxon>Pseudomonadati</taxon>
        <taxon>Pseudomonadota</taxon>
        <taxon>Gammaproteobacteria</taxon>
        <taxon>Chromatiales</taxon>
        <taxon>Chromatiaceae</taxon>
        <taxon>Thiocystis</taxon>
    </lineage>
</organism>
<dbReference type="PROSITE" id="PS50878">
    <property type="entry name" value="RT_POL"/>
    <property type="match status" value="1"/>
</dbReference>
<proteinExistence type="inferred from homology"/>
<keyword evidence="3" id="KW-0695">RNA-directed DNA polymerase</keyword>
<keyword evidence="4" id="KW-1185">Reference proteome</keyword>
<accession>I3YCL0</accession>
<dbReference type="eggNOG" id="COG3344">
    <property type="taxonomic scope" value="Bacteria"/>
</dbReference>
<dbReference type="KEGG" id="tvi:Thivi_2812"/>
<evidence type="ECO:0000256" key="1">
    <source>
        <dbReference type="ARBA" id="ARBA00034120"/>
    </source>
</evidence>
<dbReference type="STRING" id="765911.Thivi_2812"/>
<reference evidence="3 4" key="1">
    <citation type="submission" date="2012-06" db="EMBL/GenBank/DDBJ databases">
        <title>Complete sequence of Thiocystis violascens DSM 198.</title>
        <authorList>
            <consortium name="US DOE Joint Genome Institute"/>
            <person name="Lucas S."/>
            <person name="Han J."/>
            <person name="Lapidus A."/>
            <person name="Cheng J.-F."/>
            <person name="Goodwin L."/>
            <person name="Pitluck S."/>
            <person name="Peters L."/>
            <person name="Ovchinnikova G."/>
            <person name="Teshima H."/>
            <person name="Detter J.C."/>
            <person name="Han C."/>
            <person name="Tapia R."/>
            <person name="Land M."/>
            <person name="Hauser L."/>
            <person name="Kyrpides N."/>
            <person name="Ivanova N."/>
            <person name="Pagani I."/>
            <person name="Vogl K."/>
            <person name="Liu Z."/>
            <person name="Frigaard N.-U."/>
            <person name="Bryant D."/>
            <person name="Woyke T."/>
        </authorList>
    </citation>
    <scope>NUCLEOTIDE SEQUENCE [LARGE SCALE GENOMIC DNA]</scope>
    <source>
        <strain evidence="4">ATCC 17096 / DSM 198 / 6111</strain>
    </source>
</reference>
<dbReference type="PANTHER" id="PTHR34047:SF8">
    <property type="entry name" value="PROTEIN YKFC"/>
    <property type="match status" value="1"/>
</dbReference>